<dbReference type="PANTHER" id="PTHR31344:SF11">
    <property type="entry name" value="NUCLEOLAR PROTEIN GAR2-LIKE PROTEIN"/>
    <property type="match status" value="1"/>
</dbReference>
<organism evidence="3 4">
    <name type="scientific">Eutrema salsugineum</name>
    <name type="common">Saltwater cress</name>
    <name type="synonym">Sisymbrium salsugineum</name>
    <dbReference type="NCBI Taxonomy" id="72664"/>
    <lineage>
        <taxon>Eukaryota</taxon>
        <taxon>Viridiplantae</taxon>
        <taxon>Streptophyta</taxon>
        <taxon>Embryophyta</taxon>
        <taxon>Tracheophyta</taxon>
        <taxon>Spermatophyta</taxon>
        <taxon>Magnoliopsida</taxon>
        <taxon>eudicotyledons</taxon>
        <taxon>Gunneridae</taxon>
        <taxon>Pentapetalae</taxon>
        <taxon>rosids</taxon>
        <taxon>malvids</taxon>
        <taxon>Brassicales</taxon>
        <taxon>Brassicaceae</taxon>
        <taxon>Eutremeae</taxon>
        <taxon>Eutrema</taxon>
    </lineage>
</organism>
<feature type="compositionally biased region" description="Basic and acidic residues" evidence="2">
    <location>
        <begin position="32"/>
        <end position="48"/>
    </location>
</feature>
<dbReference type="KEGG" id="eus:EUTSA_v10016357mg"/>
<keyword evidence="1" id="KW-0175">Coiled coil</keyword>
<feature type="compositionally biased region" description="Polar residues" evidence="2">
    <location>
        <begin position="1"/>
        <end position="12"/>
    </location>
</feature>
<sequence>MKARTTNNVQSKRSTKSVRKDQKLQKTNSQKRLSEQEKHKDLDAKEESNNLSTVASDSTTQSDPSEAYETVDVRYLDDDDDGAIASADAHQVSNSRRLVEKTEKKHNLSGSVCDLGKGVDPEQECKGANIDTDALEGNNADVWEDASNGALSAGSENEAADVTENSIEDGSSREKIENLETRIEKLEEELREVAALEISLYSVVPDHCSSSHKLHTPARRISRIYIHACKHFTRGKRATIARNSVSGLVLVARSCGNDVSRLTFWLSNIIALREIVSQAFGKSRITQSSESNGSENGDSGKKTNLRWKNGLQQLLEDWQETETFTAALEKIELWVFSRIVESVWWQVFTPRMQSPENDSSANEKLMGSSLGDQKQGTFSISLWKNAFRDALQRLCTMRGGGHECGCLSLLARMVMEKCIGRFDVAMFNAILRESEHQIPTDPVSDPILDSRVLPIPAGELSFGSGAQLKNAIGSWSRCLTEMFGMNSDDTLAKEKRNSEDGHLESEGSDRKAFVLLNELSDLLMLPKDMLMERSIREEICPSISLPLIKRILCNFTPDEFCPDHVPGAVLEELNAAERNGDDGQLSEASFPYAASSVSYMPPSTTDVAEKVVESAGKLSRNLSMIQRKGYTSDEELEELDSPLTSIVDKLSDFTGSATSNARYELLRQVWV</sequence>
<evidence type="ECO:0000313" key="3">
    <source>
        <dbReference type="EMBL" id="ESQ52945.1"/>
    </source>
</evidence>
<feature type="coiled-coil region" evidence="1">
    <location>
        <begin position="169"/>
        <end position="196"/>
    </location>
</feature>
<dbReference type="PANTHER" id="PTHR31344">
    <property type="entry name" value="NUCLEAR PORE COMPLEX PROTEIN NUP205"/>
    <property type="match status" value="1"/>
</dbReference>
<proteinExistence type="predicted"/>
<protein>
    <recommendedName>
        <fullName evidence="5">Dilute domain-containing protein</fullName>
    </recommendedName>
</protein>
<dbReference type="Proteomes" id="UP000030689">
    <property type="component" value="Unassembled WGS sequence"/>
</dbReference>
<accession>V4LQQ6</accession>
<dbReference type="EMBL" id="KI517385">
    <property type="protein sequence ID" value="ESQ52945.1"/>
    <property type="molecule type" value="Genomic_DNA"/>
</dbReference>
<reference evidence="3 4" key="1">
    <citation type="journal article" date="2013" name="Front. Plant Sci.">
        <title>The Reference Genome of the Halophytic Plant Eutrema salsugineum.</title>
        <authorList>
            <person name="Yang R."/>
            <person name="Jarvis D.E."/>
            <person name="Chen H."/>
            <person name="Beilstein M.A."/>
            <person name="Grimwood J."/>
            <person name="Jenkins J."/>
            <person name="Shu S."/>
            <person name="Prochnik S."/>
            <person name="Xin M."/>
            <person name="Ma C."/>
            <person name="Schmutz J."/>
            <person name="Wing R.A."/>
            <person name="Mitchell-Olds T."/>
            <person name="Schumaker K.S."/>
            <person name="Wang X."/>
        </authorList>
    </citation>
    <scope>NUCLEOTIDE SEQUENCE [LARGE SCALE GENOMIC DNA]</scope>
</reference>
<name>V4LQQ6_EUTSA</name>
<dbReference type="OrthoDB" id="20172at2759"/>
<dbReference type="STRING" id="72664.V4LQQ6"/>
<dbReference type="eggNOG" id="ENOG502QQNG">
    <property type="taxonomic scope" value="Eukaryota"/>
</dbReference>
<dbReference type="GO" id="GO:0005643">
    <property type="term" value="C:nuclear pore"/>
    <property type="evidence" value="ECO:0007669"/>
    <property type="project" value="InterPro"/>
</dbReference>
<evidence type="ECO:0008006" key="5">
    <source>
        <dbReference type="Google" id="ProtNLM"/>
    </source>
</evidence>
<dbReference type="InterPro" id="IPR021827">
    <property type="entry name" value="Nup186/Nup192/Nup205"/>
</dbReference>
<dbReference type="AlphaFoldDB" id="V4LQQ6"/>
<evidence type="ECO:0000256" key="1">
    <source>
        <dbReference type="SAM" id="Coils"/>
    </source>
</evidence>
<evidence type="ECO:0000313" key="4">
    <source>
        <dbReference type="Proteomes" id="UP000030689"/>
    </source>
</evidence>
<evidence type="ECO:0000256" key="2">
    <source>
        <dbReference type="SAM" id="MobiDB-lite"/>
    </source>
</evidence>
<gene>
    <name evidence="3" type="ORF">EUTSA_v10016357mg</name>
</gene>
<feature type="compositionally biased region" description="Polar residues" evidence="2">
    <location>
        <begin position="49"/>
        <end position="64"/>
    </location>
</feature>
<dbReference type="Gramene" id="ESQ52945">
    <property type="protein sequence ID" value="ESQ52945"/>
    <property type="gene ID" value="EUTSA_v10016357mg"/>
</dbReference>
<keyword evidence="4" id="KW-1185">Reference proteome</keyword>
<feature type="region of interest" description="Disordered" evidence="2">
    <location>
        <begin position="1"/>
        <end position="70"/>
    </location>
</feature>
<dbReference type="OMA" id="VIARMVM"/>